<evidence type="ECO:0000313" key="1">
    <source>
        <dbReference type="EMBL" id="AKU93570.1"/>
    </source>
</evidence>
<dbReference type="KEGG" id="llu:AKJ09_00234"/>
<dbReference type="Proteomes" id="UP000064967">
    <property type="component" value="Chromosome"/>
</dbReference>
<dbReference type="EMBL" id="CP012333">
    <property type="protein sequence ID" value="AKU93570.1"/>
    <property type="molecule type" value="Genomic_DNA"/>
</dbReference>
<dbReference type="STRING" id="1391654.AKJ09_00234"/>
<organism evidence="1 2">
    <name type="scientific">Labilithrix luteola</name>
    <dbReference type="NCBI Taxonomy" id="1391654"/>
    <lineage>
        <taxon>Bacteria</taxon>
        <taxon>Pseudomonadati</taxon>
        <taxon>Myxococcota</taxon>
        <taxon>Polyangia</taxon>
        <taxon>Polyangiales</taxon>
        <taxon>Labilitrichaceae</taxon>
        <taxon>Labilithrix</taxon>
    </lineage>
</organism>
<name>A0A0K1PJ71_9BACT</name>
<keyword evidence="2" id="KW-1185">Reference proteome</keyword>
<protein>
    <submittedName>
        <fullName evidence="1">Uncharacterized protein</fullName>
    </submittedName>
</protein>
<reference evidence="1 2" key="1">
    <citation type="submission" date="2015-08" db="EMBL/GenBank/DDBJ databases">
        <authorList>
            <person name="Babu N.S."/>
            <person name="Beckwith C.J."/>
            <person name="Beseler K.G."/>
            <person name="Brison A."/>
            <person name="Carone J.V."/>
            <person name="Caskin T.P."/>
            <person name="Diamond M."/>
            <person name="Durham M.E."/>
            <person name="Foxe J.M."/>
            <person name="Go M."/>
            <person name="Henderson B.A."/>
            <person name="Jones I.B."/>
            <person name="McGettigan J.A."/>
            <person name="Micheletti S.J."/>
            <person name="Nasrallah M.E."/>
            <person name="Ortiz D."/>
            <person name="Piller C.R."/>
            <person name="Privatt S.R."/>
            <person name="Schneider S.L."/>
            <person name="Sharp S."/>
            <person name="Smith T.C."/>
            <person name="Stanton J.D."/>
            <person name="Ullery H.E."/>
            <person name="Wilson R.J."/>
            <person name="Serrano M.G."/>
            <person name="Buck G."/>
            <person name="Lee V."/>
            <person name="Wang Y."/>
            <person name="Carvalho R."/>
            <person name="Voegtly L."/>
            <person name="Shi R."/>
            <person name="Duckworth R."/>
            <person name="Johnson A."/>
            <person name="Loviza R."/>
            <person name="Walstead R."/>
            <person name="Shah Z."/>
            <person name="Kiflezghi M."/>
            <person name="Wade K."/>
            <person name="Ball S.L."/>
            <person name="Bradley K.W."/>
            <person name="Asai D.J."/>
            <person name="Bowman C.A."/>
            <person name="Russell D.A."/>
            <person name="Pope W.H."/>
            <person name="Jacobs-Sera D."/>
            <person name="Hendrix R.W."/>
            <person name="Hatfull G.F."/>
        </authorList>
    </citation>
    <scope>NUCLEOTIDE SEQUENCE [LARGE SCALE GENOMIC DNA]</scope>
    <source>
        <strain evidence="1 2">DSM 27648</strain>
    </source>
</reference>
<accession>A0A0K1PJ71</accession>
<sequence>MPSTEATTGTPSRKPFMASIDAFTDVVTALPTDALTDLTRFETAPLVSRRVIEAMVVLLPSDVQSISGKMRHEML</sequence>
<dbReference type="AlphaFoldDB" id="A0A0K1PJ71"/>
<proteinExistence type="predicted"/>
<gene>
    <name evidence="1" type="ORF">AKJ09_00234</name>
</gene>
<evidence type="ECO:0000313" key="2">
    <source>
        <dbReference type="Proteomes" id="UP000064967"/>
    </source>
</evidence>